<dbReference type="SUPFAM" id="SSF53335">
    <property type="entry name" value="S-adenosyl-L-methionine-dependent methyltransferases"/>
    <property type="match status" value="1"/>
</dbReference>
<sequence>MQSFIHHHKESSEASSKATQGHVIDLGWRYDLMLWWQNILSRGKWQELQQHIADLAQFQPGETVLDVGCGTGTLAIIAKQHVGAVGRVSGIDPGLKQITRARSKAERAGLSIDFQVGVIEQLAFADQSFDVVLSTFMMHVMPDDLKRQGLAEIARVLKPEGRLLVVDFRRPQEHEEQSERPVHTGPWQSGVQDQPALIQEAGFLQIESGEIETGTTKLPEVGFVRARKNQ</sequence>
<organism evidence="3 4">
    <name type="scientific">Ktedonobacter robiniae</name>
    <dbReference type="NCBI Taxonomy" id="2778365"/>
    <lineage>
        <taxon>Bacteria</taxon>
        <taxon>Bacillati</taxon>
        <taxon>Chloroflexota</taxon>
        <taxon>Ktedonobacteria</taxon>
        <taxon>Ktedonobacterales</taxon>
        <taxon>Ktedonobacteraceae</taxon>
        <taxon>Ktedonobacter</taxon>
    </lineage>
</organism>
<comment type="caution">
    <text evidence="3">The sequence shown here is derived from an EMBL/GenBank/DDBJ whole genome shotgun (WGS) entry which is preliminary data.</text>
</comment>
<dbReference type="InterPro" id="IPR029063">
    <property type="entry name" value="SAM-dependent_MTases_sf"/>
</dbReference>
<dbReference type="EMBL" id="BNJG01000003">
    <property type="protein sequence ID" value="GHO59815.1"/>
    <property type="molecule type" value="Genomic_DNA"/>
</dbReference>
<dbReference type="PANTHER" id="PTHR43591:SF24">
    <property type="entry name" value="2-METHOXY-6-POLYPRENYL-1,4-BENZOQUINOL METHYLASE, MITOCHONDRIAL"/>
    <property type="match status" value="1"/>
</dbReference>
<feature type="compositionally biased region" description="Basic and acidic residues" evidence="1">
    <location>
        <begin position="170"/>
        <end position="182"/>
    </location>
</feature>
<gene>
    <name evidence="3" type="ORF">KSB_82900</name>
</gene>
<evidence type="ECO:0000256" key="1">
    <source>
        <dbReference type="SAM" id="MobiDB-lite"/>
    </source>
</evidence>
<reference evidence="3 4" key="1">
    <citation type="journal article" date="2021" name="Int. J. Syst. Evol. Microbiol.">
        <title>Reticulibacter mediterranei gen. nov., sp. nov., within the new family Reticulibacteraceae fam. nov., and Ktedonospora formicarum gen. nov., sp. nov., Ktedonobacter robiniae sp. nov., Dictyobacter formicarum sp. nov. and Dictyobacter arantiisoli sp. nov., belonging to the class Ktedonobacteria.</title>
        <authorList>
            <person name="Yabe S."/>
            <person name="Zheng Y."/>
            <person name="Wang C.M."/>
            <person name="Sakai Y."/>
            <person name="Abe K."/>
            <person name="Yokota A."/>
            <person name="Donadio S."/>
            <person name="Cavaletti L."/>
            <person name="Monciardini P."/>
        </authorList>
    </citation>
    <scope>NUCLEOTIDE SEQUENCE [LARGE SCALE GENOMIC DNA]</scope>
    <source>
        <strain evidence="3 4">SOSP1-30</strain>
    </source>
</reference>
<dbReference type="RefSeq" id="WP_201375960.1">
    <property type="nucleotide sequence ID" value="NZ_BNJG01000003.1"/>
</dbReference>
<keyword evidence="4" id="KW-1185">Reference proteome</keyword>
<dbReference type="Proteomes" id="UP000654345">
    <property type="component" value="Unassembled WGS sequence"/>
</dbReference>
<dbReference type="PANTHER" id="PTHR43591">
    <property type="entry name" value="METHYLTRANSFERASE"/>
    <property type="match status" value="1"/>
</dbReference>
<evidence type="ECO:0000313" key="3">
    <source>
        <dbReference type="EMBL" id="GHO59815.1"/>
    </source>
</evidence>
<feature type="domain" description="Methyltransferase" evidence="2">
    <location>
        <begin position="64"/>
        <end position="161"/>
    </location>
</feature>
<protein>
    <recommendedName>
        <fullName evidence="2">Methyltransferase domain-containing protein</fullName>
    </recommendedName>
</protein>
<dbReference type="Gene3D" id="3.40.50.150">
    <property type="entry name" value="Vaccinia Virus protein VP39"/>
    <property type="match status" value="1"/>
</dbReference>
<feature type="region of interest" description="Disordered" evidence="1">
    <location>
        <begin position="170"/>
        <end position="191"/>
    </location>
</feature>
<evidence type="ECO:0000313" key="4">
    <source>
        <dbReference type="Proteomes" id="UP000654345"/>
    </source>
</evidence>
<accession>A0ABQ3V5T6</accession>
<name>A0ABQ3V5T6_9CHLR</name>
<dbReference type="CDD" id="cd02440">
    <property type="entry name" value="AdoMet_MTases"/>
    <property type="match status" value="1"/>
</dbReference>
<evidence type="ECO:0000259" key="2">
    <source>
        <dbReference type="Pfam" id="PF13649"/>
    </source>
</evidence>
<dbReference type="InterPro" id="IPR041698">
    <property type="entry name" value="Methyltransf_25"/>
</dbReference>
<proteinExistence type="predicted"/>
<dbReference type="Pfam" id="PF13649">
    <property type="entry name" value="Methyltransf_25"/>
    <property type="match status" value="1"/>
</dbReference>